<sequence length="657" mass="76109">MNNKLFIPSCHKFITKKDGTANFQRIYGVLKSAYSTKYPNDTLSSEEVFDFLKLNQIVPHDFPHQDMDFDYQELCFSIITQYKCNSICQLCPYSSLYKNIYENEESILLSYALNSWDHLNSLKKAGLTCRHFRSMIPVSDKSKVLVVPLNRLAYEYLETVPSSANDLLSIDHKIMTALKQNNKNKLSNADFEIMHKYLTNLTRFDSKKISDENVADIMKRCFQLEYTKKVANNSATAAKPSISTAPPIEGLLAGKSQEHISKKLSKTPEKGKSSKYPVKQPTSAPKEYPQDIKEVPSKPELKSVSTPSKKQPNPSLKKDSKILSVYNCQNTPELVLSVPTPLKRLPKTWALSAQELSAAHIIDLEIVEALRIELFLFDLLQTPILPAEIVEIKNEYWFLMYVKEQFYIFHADNLALFKHILPYISRSKVRKIICYEPYLLYYFLFKHNLYYVSIFSLRLTADICLPIHNWGIFIESLLNTLIHIHTKGSILDILPAYYQTYRILDKKLEKIDTTQQDMLFHKMCLARAIGKFFIPSNYYFSENYAFLEETPEDYIFTYDGTQKMQDPYYSIRYVFSWDAEELFPAKSLAIWFIKNRLLETHKITILAVKENQITFAITNEEYSFLCSIVNQAIGQYVILNETPSVSIDEIILNDKIL</sequence>
<feature type="compositionally biased region" description="Basic and acidic residues" evidence="1">
    <location>
        <begin position="288"/>
        <end position="301"/>
    </location>
</feature>
<feature type="compositionally biased region" description="Polar residues" evidence="1">
    <location>
        <begin position="303"/>
        <end position="314"/>
    </location>
</feature>
<accession>A0A415SAL3</accession>
<proteinExistence type="predicted"/>
<dbReference type="EMBL" id="QRQE01000013">
    <property type="protein sequence ID" value="RHM77690.1"/>
    <property type="molecule type" value="Genomic_DNA"/>
</dbReference>
<name>A0A415SAL3_MEDGN</name>
<evidence type="ECO:0000313" key="2">
    <source>
        <dbReference type="EMBL" id="RHM77690.1"/>
    </source>
</evidence>
<reference evidence="2 3" key="1">
    <citation type="submission" date="2018-08" db="EMBL/GenBank/DDBJ databases">
        <title>A genome reference for cultivated species of the human gut microbiota.</title>
        <authorList>
            <person name="Zou Y."/>
            <person name="Xue W."/>
            <person name="Luo G."/>
        </authorList>
    </citation>
    <scope>NUCLEOTIDE SEQUENCE [LARGE SCALE GENOMIC DNA]</scope>
    <source>
        <strain evidence="2 3">AF33-12</strain>
    </source>
</reference>
<gene>
    <name evidence="2" type="ORF">DWZ50_07045</name>
</gene>
<feature type="region of interest" description="Disordered" evidence="1">
    <location>
        <begin position="264"/>
        <end position="317"/>
    </location>
</feature>
<dbReference type="Proteomes" id="UP000285610">
    <property type="component" value="Unassembled WGS sequence"/>
</dbReference>
<evidence type="ECO:0000313" key="3">
    <source>
        <dbReference type="Proteomes" id="UP000285610"/>
    </source>
</evidence>
<dbReference type="AlphaFoldDB" id="A0A415SAL3"/>
<protein>
    <submittedName>
        <fullName evidence="2">Uncharacterized protein</fullName>
    </submittedName>
</protein>
<dbReference type="RefSeq" id="WP_118444463.1">
    <property type="nucleotide sequence ID" value="NZ_QRQE01000013.1"/>
</dbReference>
<comment type="caution">
    <text evidence="2">The sequence shown here is derived from an EMBL/GenBank/DDBJ whole genome shotgun (WGS) entry which is preliminary data.</text>
</comment>
<organism evidence="2 3">
    <name type="scientific">Mediterraneibacter gnavus</name>
    <name type="common">Ruminococcus gnavus</name>
    <dbReference type="NCBI Taxonomy" id="33038"/>
    <lineage>
        <taxon>Bacteria</taxon>
        <taxon>Bacillati</taxon>
        <taxon>Bacillota</taxon>
        <taxon>Clostridia</taxon>
        <taxon>Lachnospirales</taxon>
        <taxon>Lachnospiraceae</taxon>
        <taxon>Mediterraneibacter</taxon>
    </lineage>
</organism>
<evidence type="ECO:0000256" key="1">
    <source>
        <dbReference type="SAM" id="MobiDB-lite"/>
    </source>
</evidence>